<evidence type="ECO:0000256" key="1">
    <source>
        <dbReference type="ARBA" id="ARBA00004651"/>
    </source>
</evidence>
<dbReference type="Pfam" id="PF03631">
    <property type="entry name" value="Virul_fac_BrkB"/>
    <property type="match status" value="1"/>
</dbReference>
<feature type="transmembrane region" description="Helical" evidence="6">
    <location>
        <begin position="142"/>
        <end position="166"/>
    </location>
</feature>
<dbReference type="EMBL" id="WLVL01000018">
    <property type="protein sequence ID" value="MTB71222.1"/>
    <property type="molecule type" value="Genomic_DNA"/>
</dbReference>
<keyword evidence="4 6" id="KW-1133">Transmembrane helix</keyword>
<evidence type="ECO:0000256" key="2">
    <source>
        <dbReference type="ARBA" id="ARBA00022475"/>
    </source>
</evidence>
<reference evidence="7 8" key="1">
    <citation type="submission" date="2019-11" db="EMBL/GenBank/DDBJ databases">
        <title>Whole genome sequencing identifies a novel species of the genus Arsenicicoccus isolated from human blood.</title>
        <authorList>
            <person name="Jeong J.H."/>
            <person name="Kweon O.J."/>
            <person name="Kim H.R."/>
            <person name="Kim T.-H."/>
            <person name="Ha S.-M."/>
            <person name="Lee M.-K."/>
        </authorList>
    </citation>
    <scope>NUCLEOTIDE SEQUENCE [LARGE SCALE GENOMIC DNA]</scope>
    <source>
        <strain evidence="7 8">MKL-02</strain>
    </source>
</reference>
<evidence type="ECO:0000256" key="4">
    <source>
        <dbReference type="ARBA" id="ARBA00022989"/>
    </source>
</evidence>
<accession>A0A6I3IBH7</accession>
<sequence length="334" mass="36470">MSFVDKVDRFQRRHRGVGFPLAVLYKFFDDQGPYLGALITYYGFLSSFPLLLLLSSVLGFVLQDRPELEQRLLESALSQFPVIGTQLSTQGLQGDWKAIAIGLLVALYGALGVGQALQNALNVCWAVPRNQRPNPFVSRGRSLLLIVTAGLFLIVTTVISGIGSSASAYGLDLGTAGAYLLTVLAVVLNAGIFLLIFRIATAHPMRWRRSIPGALAAAAWWQTLQTVGTAYVSFVVKGSSDAYGVFALVLGLMGWGFLAACGVVMAIELNVVLAKHLWPRALLTVFTDDVELTEADKKYYEGLVNANRLKGFQQVDVSFERSLKDMEDEYYGSE</sequence>
<evidence type="ECO:0000256" key="3">
    <source>
        <dbReference type="ARBA" id="ARBA00022692"/>
    </source>
</evidence>
<dbReference type="InterPro" id="IPR017039">
    <property type="entry name" value="Virul_fac_BrkB"/>
</dbReference>
<feature type="transmembrane region" description="Helical" evidence="6">
    <location>
        <begin position="242"/>
        <end position="267"/>
    </location>
</feature>
<dbReference type="PANTHER" id="PTHR30213">
    <property type="entry name" value="INNER MEMBRANE PROTEIN YHJD"/>
    <property type="match status" value="1"/>
</dbReference>
<feature type="transmembrane region" description="Helical" evidence="6">
    <location>
        <begin position="39"/>
        <end position="62"/>
    </location>
</feature>
<dbReference type="RefSeq" id="WP_154592569.1">
    <property type="nucleotide sequence ID" value="NZ_CP171001.1"/>
</dbReference>
<evidence type="ECO:0000313" key="8">
    <source>
        <dbReference type="Proteomes" id="UP000431092"/>
    </source>
</evidence>
<protein>
    <submittedName>
        <fullName evidence="7">Ribonuclease BN</fullName>
    </submittedName>
</protein>
<evidence type="ECO:0000256" key="5">
    <source>
        <dbReference type="ARBA" id="ARBA00023136"/>
    </source>
</evidence>
<keyword evidence="5 6" id="KW-0472">Membrane</keyword>
<dbReference type="Proteomes" id="UP000431092">
    <property type="component" value="Unassembled WGS sequence"/>
</dbReference>
<comment type="subcellular location">
    <subcellularLocation>
        <location evidence="1">Cell membrane</location>
        <topology evidence="1">Multi-pass membrane protein</topology>
    </subcellularLocation>
</comment>
<dbReference type="GO" id="GO:0005886">
    <property type="term" value="C:plasma membrane"/>
    <property type="evidence" value="ECO:0007669"/>
    <property type="project" value="UniProtKB-SubCell"/>
</dbReference>
<keyword evidence="3 6" id="KW-0812">Transmembrane</keyword>
<evidence type="ECO:0000313" key="7">
    <source>
        <dbReference type="EMBL" id="MTB71222.1"/>
    </source>
</evidence>
<name>A0A6I3IBH7_9MICO</name>
<dbReference type="AlphaFoldDB" id="A0A6I3IBH7"/>
<keyword evidence="2" id="KW-1003">Cell membrane</keyword>
<organism evidence="7 8">
    <name type="scientific">Arsenicicoccus cauae</name>
    <dbReference type="NCBI Taxonomy" id="2663847"/>
    <lineage>
        <taxon>Bacteria</taxon>
        <taxon>Bacillati</taxon>
        <taxon>Actinomycetota</taxon>
        <taxon>Actinomycetes</taxon>
        <taxon>Micrococcales</taxon>
        <taxon>Intrasporangiaceae</taxon>
        <taxon>Arsenicicoccus</taxon>
    </lineage>
</organism>
<gene>
    <name evidence="7" type="ORF">GGG17_04380</name>
</gene>
<feature type="transmembrane region" description="Helical" evidence="6">
    <location>
        <begin position="178"/>
        <end position="201"/>
    </location>
</feature>
<keyword evidence="8" id="KW-1185">Reference proteome</keyword>
<evidence type="ECO:0000256" key="6">
    <source>
        <dbReference type="SAM" id="Phobius"/>
    </source>
</evidence>
<comment type="caution">
    <text evidence="7">The sequence shown here is derived from an EMBL/GenBank/DDBJ whole genome shotgun (WGS) entry which is preliminary data.</text>
</comment>
<proteinExistence type="predicted"/>
<dbReference type="PANTHER" id="PTHR30213:SF1">
    <property type="entry name" value="INNER MEMBRANE PROTEIN YHJD"/>
    <property type="match status" value="1"/>
</dbReference>
<feature type="transmembrane region" description="Helical" evidence="6">
    <location>
        <begin position="213"/>
        <end position="236"/>
    </location>
</feature>